<dbReference type="AlphaFoldDB" id="B8LXQ6"/>
<evidence type="ECO:0000259" key="1">
    <source>
        <dbReference type="Pfam" id="PF20248"/>
    </source>
</evidence>
<dbReference type="HOGENOM" id="CLU_1361221_0_0_1"/>
<dbReference type="InterPro" id="IPR046538">
    <property type="entry name" value="DUF6603"/>
</dbReference>
<gene>
    <name evidence="2" type="ORF">TSTA_079130</name>
</gene>
<reference evidence="3" key="1">
    <citation type="journal article" date="2015" name="Genome Announc.">
        <title>Genome sequence of the AIDS-associated pathogen Penicillium marneffei (ATCC18224) and its near taxonomic relative Talaromyces stipitatus (ATCC10500).</title>
        <authorList>
            <person name="Nierman W.C."/>
            <person name="Fedorova-Abrams N.D."/>
            <person name="Andrianopoulos A."/>
        </authorList>
    </citation>
    <scope>NUCLEOTIDE SEQUENCE [LARGE SCALE GENOMIC DNA]</scope>
    <source>
        <strain evidence="3">ATCC 10500 / CBS 375.48 / QM 6759 / NRRL 1006</strain>
    </source>
</reference>
<evidence type="ECO:0000313" key="2">
    <source>
        <dbReference type="EMBL" id="EED24557.1"/>
    </source>
</evidence>
<protein>
    <recommendedName>
        <fullName evidence="1">DUF6603 domain-containing protein</fullName>
    </recommendedName>
</protein>
<dbReference type="OrthoDB" id="5352492at2759"/>
<dbReference type="RefSeq" id="XP_002341944.1">
    <property type="nucleotide sequence ID" value="XM_002341903.1"/>
</dbReference>
<feature type="domain" description="DUF6603" evidence="1">
    <location>
        <begin position="91"/>
        <end position="150"/>
    </location>
</feature>
<dbReference type="EMBL" id="EQ962652">
    <property type="protein sequence ID" value="EED24557.1"/>
    <property type="molecule type" value="Genomic_DNA"/>
</dbReference>
<dbReference type="Proteomes" id="UP000001745">
    <property type="component" value="Unassembled WGS sequence"/>
</dbReference>
<dbReference type="VEuPathDB" id="FungiDB:TSTA_079130"/>
<dbReference type="InParanoid" id="B8LXQ6"/>
<evidence type="ECO:0000313" key="3">
    <source>
        <dbReference type="Proteomes" id="UP000001745"/>
    </source>
</evidence>
<dbReference type="Pfam" id="PF20248">
    <property type="entry name" value="DUF6603"/>
    <property type="match status" value="2"/>
</dbReference>
<keyword evidence="3" id="KW-1185">Reference proteome</keyword>
<proteinExistence type="predicted"/>
<sequence>MQNGLQGDPSESVGLNGWISLAEGQFWLAAGLTCTAFQVLNIQAVATLSWGSQDTKLGVFADCIAKYPLSAKNDDELFLLVELGIVTVMPYTRWFFTINFNVHFGASVHLHGPPMAGYVFVDWNIISFTIQFGDSAPQNNPLSWDKEWALLKQIDSPAGGGGGNDNAAHVFAATGGFTTSPADAVSVTEQRCNMDCLTWSI</sequence>
<name>B8LXQ6_TALSN</name>
<dbReference type="GeneID" id="8105962"/>
<accession>B8LXQ6</accession>
<dbReference type="STRING" id="441959.B8LXQ6"/>
<dbReference type="PhylomeDB" id="B8LXQ6"/>
<organism evidence="2 3">
    <name type="scientific">Talaromyces stipitatus (strain ATCC 10500 / CBS 375.48 / QM 6759 / NRRL 1006)</name>
    <name type="common">Penicillium stipitatum</name>
    <dbReference type="NCBI Taxonomy" id="441959"/>
    <lineage>
        <taxon>Eukaryota</taxon>
        <taxon>Fungi</taxon>
        <taxon>Dikarya</taxon>
        <taxon>Ascomycota</taxon>
        <taxon>Pezizomycotina</taxon>
        <taxon>Eurotiomycetes</taxon>
        <taxon>Eurotiomycetidae</taxon>
        <taxon>Eurotiales</taxon>
        <taxon>Trichocomaceae</taxon>
        <taxon>Talaromyces</taxon>
        <taxon>Talaromyces sect. Talaromyces</taxon>
    </lineage>
</organism>
<feature type="domain" description="DUF6603" evidence="1">
    <location>
        <begin position="15"/>
        <end position="88"/>
    </location>
</feature>